<feature type="compositionally biased region" description="Basic and acidic residues" evidence="7">
    <location>
        <begin position="53"/>
        <end position="74"/>
    </location>
</feature>
<dbReference type="KEGG" id="mmed:Mame_03803"/>
<comment type="function">
    <text evidence="6">Has immunoglobulin-binding and hemagglutination properties, and can bind to mannose. Essential for virulence. May be involved in LPS biosynthesis or polysaccharide transport.</text>
</comment>
<feature type="signal peptide" evidence="9">
    <location>
        <begin position="1"/>
        <end position="27"/>
    </location>
</feature>
<evidence type="ECO:0000256" key="1">
    <source>
        <dbReference type="ARBA" id="ARBA00004167"/>
    </source>
</evidence>
<dbReference type="Pfam" id="PF07886">
    <property type="entry name" value="BA14K"/>
    <property type="match status" value="1"/>
</dbReference>
<keyword evidence="8" id="KW-1133">Transmembrane helix</keyword>
<name>A0A1U9Z5W2_9HYPH</name>
<dbReference type="AlphaFoldDB" id="A0A1U9Z5W2"/>
<sequence precursor="true">MLDRAKKMVAAALASIVVATSAIPAQSMPISVNPAGADARIERVDGRNWNGNRGDRNWDRRHGYDRRPGYDRRHQAYNGRGGYYNSNRYDRYPPGYRPPRPGPDYRWDNNDNAWVPLAVLGAGALIIGGAIAAGNNNRPQQTNGLNPKHYAWCENRYRSYRTYDNTFQPYNGPRQQCLSPYY</sequence>
<feature type="chain" id="PRO_5010732065" description="Lectin-like protein BA14k" evidence="9">
    <location>
        <begin position="28"/>
        <end position="182"/>
    </location>
</feature>
<evidence type="ECO:0000256" key="9">
    <source>
        <dbReference type="SAM" id="SignalP"/>
    </source>
</evidence>
<organism evidence="10 11">
    <name type="scientific">Martelella mediterranea DSM 17316</name>
    <dbReference type="NCBI Taxonomy" id="1122214"/>
    <lineage>
        <taxon>Bacteria</taxon>
        <taxon>Pseudomonadati</taxon>
        <taxon>Pseudomonadota</taxon>
        <taxon>Alphaproteobacteria</taxon>
        <taxon>Hyphomicrobiales</taxon>
        <taxon>Aurantimonadaceae</taxon>
        <taxon>Martelella</taxon>
    </lineage>
</organism>
<keyword evidence="4" id="KW-1003">Cell membrane</keyword>
<accession>A0A1U9Z5W2</accession>
<evidence type="ECO:0000256" key="3">
    <source>
        <dbReference type="ARBA" id="ARBA00020552"/>
    </source>
</evidence>
<dbReference type="GO" id="GO:0016020">
    <property type="term" value="C:membrane"/>
    <property type="evidence" value="ECO:0007669"/>
    <property type="project" value="UniProtKB-SubCell"/>
</dbReference>
<dbReference type="EMBL" id="CP020330">
    <property type="protein sequence ID" value="AQZ53105.1"/>
    <property type="molecule type" value="Genomic_DNA"/>
</dbReference>
<reference evidence="10 11" key="1">
    <citation type="submission" date="2017-03" db="EMBL/GenBank/DDBJ databases">
        <title>Foreign affairs: Plasmid Transfer between Roseobacters and Rhizobia.</title>
        <authorList>
            <person name="Bartling P."/>
            <person name="Bunk B."/>
            <person name="Overmann J."/>
            <person name="Brinkmann H."/>
            <person name="Petersen J."/>
        </authorList>
    </citation>
    <scope>NUCLEOTIDE SEQUENCE [LARGE SCALE GENOMIC DNA]</scope>
    <source>
        <strain evidence="10 11">MACL11</strain>
    </source>
</reference>
<dbReference type="STRING" id="1122214.Mame_03803"/>
<dbReference type="GO" id="GO:0030246">
    <property type="term" value="F:carbohydrate binding"/>
    <property type="evidence" value="ECO:0007669"/>
    <property type="project" value="UniProtKB-KW"/>
</dbReference>
<keyword evidence="5" id="KW-0430">Lectin</keyword>
<feature type="transmembrane region" description="Helical" evidence="8">
    <location>
        <begin position="113"/>
        <end position="133"/>
    </location>
</feature>
<keyword evidence="11" id="KW-1185">Reference proteome</keyword>
<gene>
    <name evidence="10" type="ORF">Mame_03803</name>
</gene>
<comment type="similarity">
    <text evidence="2">Belongs to the BA14k family.</text>
</comment>
<feature type="region of interest" description="Disordered" evidence="7">
    <location>
        <begin position="46"/>
        <end position="77"/>
    </location>
</feature>
<evidence type="ECO:0000256" key="4">
    <source>
        <dbReference type="ARBA" id="ARBA00022475"/>
    </source>
</evidence>
<evidence type="ECO:0000313" key="11">
    <source>
        <dbReference type="Proteomes" id="UP000191135"/>
    </source>
</evidence>
<evidence type="ECO:0000256" key="6">
    <source>
        <dbReference type="ARBA" id="ARBA00025321"/>
    </source>
</evidence>
<protein>
    <recommendedName>
        <fullName evidence="3">Lectin-like protein BA14k</fullName>
    </recommendedName>
</protein>
<dbReference type="Proteomes" id="UP000191135">
    <property type="component" value="Chromosome"/>
</dbReference>
<keyword evidence="8" id="KW-0472">Membrane</keyword>
<dbReference type="RefSeq" id="WP_026173583.1">
    <property type="nucleotide sequence ID" value="NZ_AQWH01000013.1"/>
</dbReference>
<keyword evidence="9" id="KW-0732">Signal</keyword>
<evidence type="ECO:0000256" key="2">
    <source>
        <dbReference type="ARBA" id="ARBA00010270"/>
    </source>
</evidence>
<proteinExistence type="inferred from homology"/>
<comment type="subcellular location">
    <subcellularLocation>
        <location evidence="1">Membrane</location>
        <topology evidence="1">Single-pass membrane protein</topology>
    </subcellularLocation>
</comment>
<dbReference type="InterPro" id="IPR012413">
    <property type="entry name" value="BA14K"/>
</dbReference>
<evidence type="ECO:0000256" key="5">
    <source>
        <dbReference type="ARBA" id="ARBA00022734"/>
    </source>
</evidence>
<evidence type="ECO:0000313" key="10">
    <source>
        <dbReference type="EMBL" id="AQZ53105.1"/>
    </source>
</evidence>
<evidence type="ECO:0000256" key="7">
    <source>
        <dbReference type="SAM" id="MobiDB-lite"/>
    </source>
</evidence>
<keyword evidence="8" id="KW-0812">Transmembrane</keyword>
<dbReference type="eggNOG" id="ENOG5032X89">
    <property type="taxonomic scope" value="Bacteria"/>
</dbReference>
<feature type="region of interest" description="Disordered" evidence="7">
    <location>
        <begin position="82"/>
        <end position="101"/>
    </location>
</feature>
<evidence type="ECO:0000256" key="8">
    <source>
        <dbReference type="SAM" id="Phobius"/>
    </source>
</evidence>
<dbReference type="OrthoDB" id="8117189at2"/>